<dbReference type="KEGG" id="arf:AR1Y2_0112"/>
<accession>A0A4P8I862</accession>
<dbReference type="AlphaFoldDB" id="A0A4P8I862"/>
<dbReference type="OrthoDB" id="2553962at2"/>
<name>A0A4P8I862_9FIRM</name>
<keyword evidence="2" id="KW-1185">Reference proteome</keyword>
<protein>
    <submittedName>
        <fullName evidence="1">Uncharacterized protein</fullName>
    </submittedName>
</protein>
<gene>
    <name evidence="1" type="ORF">AR1Y2_0112</name>
</gene>
<evidence type="ECO:0000313" key="2">
    <source>
        <dbReference type="Proteomes" id="UP000298653"/>
    </source>
</evidence>
<dbReference type="EMBL" id="CP040058">
    <property type="protein sequence ID" value="QCP33566.1"/>
    <property type="molecule type" value="Genomic_DNA"/>
</dbReference>
<dbReference type="RefSeq" id="WP_137327226.1">
    <property type="nucleotide sequence ID" value="NZ_CP040058.1"/>
</dbReference>
<dbReference type="Proteomes" id="UP000298653">
    <property type="component" value="Chromosome"/>
</dbReference>
<organism evidence="1 2">
    <name type="scientific">Anaerostipes rhamnosivorans</name>
    <dbReference type="NCBI Taxonomy" id="1229621"/>
    <lineage>
        <taxon>Bacteria</taxon>
        <taxon>Bacillati</taxon>
        <taxon>Bacillota</taxon>
        <taxon>Clostridia</taxon>
        <taxon>Lachnospirales</taxon>
        <taxon>Lachnospiraceae</taxon>
        <taxon>Anaerostipes</taxon>
    </lineage>
</organism>
<sequence length="300" mass="33774">MKEYRLSQQTAIVGFDTLESNHLTQAKSAVIRGIAAATALEPLIPVIEKGESAVFKDHLAKLIQNVKGLGKKEAKAIEKETAASLKGDGVLEEVPALIACDMNYETAGVKIMEYRSDETEYRRVVESIRAEILEDGKPSAESLCLLWLFRETFLISELFSSTEQVAVKQRIGEASTENECYRMLFEAEFHSVFNSFSSSFLKTKKNLFQNPYLEGVNLLFPFLERRSAIFIDLVVLGSTVKSRREAVLCYLAERGHYAQEVKNGPETLLLIDNSYYRIFPMTKAYYKIPVQGVNLVPAYV</sequence>
<evidence type="ECO:0000313" key="1">
    <source>
        <dbReference type="EMBL" id="QCP33566.1"/>
    </source>
</evidence>
<reference evidence="1 2" key="1">
    <citation type="submission" date="2019-05" db="EMBL/GenBank/DDBJ databases">
        <title>Complete genome sequencing of Anaerostipes rhamnosivorans.</title>
        <authorList>
            <person name="Bui T.P.N."/>
            <person name="de Vos W.M."/>
        </authorList>
    </citation>
    <scope>NUCLEOTIDE SEQUENCE [LARGE SCALE GENOMIC DNA]</scope>
    <source>
        <strain evidence="1 2">1y2</strain>
    </source>
</reference>
<proteinExistence type="predicted"/>